<evidence type="ECO:0000256" key="1">
    <source>
        <dbReference type="SAM" id="MobiDB-lite"/>
    </source>
</evidence>
<evidence type="ECO:0000313" key="2">
    <source>
        <dbReference type="EMBL" id="BDZ42920.1"/>
    </source>
</evidence>
<accession>A0ABN6XDT8</accession>
<gene>
    <name evidence="2" type="ORF">GCM10025865_22190</name>
</gene>
<dbReference type="InterPro" id="IPR054206">
    <property type="entry name" value="DUF6912"/>
</dbReference>
<proteinExistence type="predicted"/>
<organism evidence="2 3">
    <name type="scientific">Paraoerskovia sediminicola</name>
    <dbReference type="NCBI Taxonomy" id="1138587"/>
    <lineage>
        <taxon>Bacteria</taxon>
        <taxon>Bacillati</taxon>
        <taxon>Actinomycetota</taxon>
        <taxon>Actinomycetes</taxon>
        <taxon>Micrococcales</taxon>
        <taxon>Cellulomonadaceae</taxon>
        <taxon>Paraoerskovia</taxon>
    </lineage>
</organism>
<dbReference type="RefSeq" id="WP_286217303.1">
    <property type="nucleotide sequence ID" value="NZ_AP027729.1"/>
</dbReference>
<name>A0ABN6XDT8_9CELL</name>
<keyword evidence="3" id="KW-1185">Reference proteome</keyword>
<protein>
    <submittedName>
        <fullName evidence="2">Uncharacterized protein</fullName>
    </submittedName>
</protein>
<dbReference type="Proteomes" id="UP001321475">
    <property type="component" value="Chromosome"/>
</dbReference>
<sequence length="199" mass="20703">MRLYVPATLDELDTVEVDGRSARWDLGPRRAHAVTPRLVSAPENEDEDDEGLEFVAALEAADDSLALVVARGTAPRQRLVVTVEVPDDAVSSAAPGPGDGPDAIAPSAVDVNREVAGATVVCVHADEVEAALDIEAVLSAVDASIAGGTGAGADTEPGAAESAPEAEQDAVDVAIERVTDRSMLWYDWTEIPEVPRAAR</sequence>
<feature type="region of interest" description="Disordered" evidence="1">
    <location>
        <begin position="149"/>
        <end position="168"/>
    </location>
</feature>
<dbReference type="EMBL" id="AP027729">
    <property type="protein sequence ID" value="BDZ42920.1"/>
    <property type="molecule type" value="Genomic_DNA"/>
</dbReference>
<dbReference type="Pfam" id="PF21853">
    <property type="entry name" value="DUF6912"/>
    <property type="match status" value="1"/>
</dbReference>
<reference evidence="3" key="1">
    <citation type="journal article" date="2019" name="Int. J. Syst. Evol. Microbiol.">
        <title>The Global Catalogue of Microorganisms (GCM) 10K type strain sequencing project: providing services to taxonomists for standard genome sequencing and annotation.</title>
        <authorList>
            <consortium name="The Broad Institute Genomics Platform"/>
            <consortium name="The Broad Institute Genome Sequencing Center for Infectious Disease"/>
            <person name="Wu L."/>
            <person name="Ma J."/>
        </authorList>
    </citation>
    <scope>NUCLEOTIDE SEQUENCE [LARGE SCALE GENOMIC DNA]</scope>
    <source>
        <strain evidence="3">NBRC 108565</strain>
    </source>
</reference>
<evidence type="ECO:0000313" key="3">
    <source>
        <dbReference type="Proteomes" id="UP001321475"/>
    </source>
</evidence>